<protein>
    <submittedName>
        <fullName evidence="3">Uncharacterized protein</fullName>
    </submittedName>
</protein>
<evidence type="ECO:0000256" key="1">
    <source>
        <dbReference type="SAM" id="MobiDB-lite"/>
    </source>
</evidence>
<name>A0ABN8HVA7_9NEOP</name>
<feature type="signal peptide" evidence="2">
    <location>
        <begin position="1"/>
        <end position="18"/>
    </location>
</feature>
<feature type="chain" id="PRO_5046968269" evidence="2">
    <location>
        <begin position="19"/>
        <end position="180"/>
    </location>
</feature>
<feature type="compositionally biased region" description="Low complexity" evidence="1">
    <location>
        <begin position="82"/>
        <end position="95"/>
    </location>
</feature>
<proteinExistence type="predicted"/>
<dbReference type="EMBL" id="OW152822">
    <property type="protein sequence ID" value="CAH2037168.1"/>
    <property type="molecule type" value="Genomic_DNA"/>
</dbReference>
<accession>A0ABN8HVA7</accession>
<sequence>MCILTFVILIFELNGKGGVERTRLKIAPSPAVPCRQVQGHRCGGAGASLARQRAACDEGASRVSARGRGACTRRRAARRSRAVSSAGRLASTAASQRRRARARAAPSTPHPPASAPTPASTGSPASSRRRRPPHTHHAIPSRYTACDVVPQCLCAIASMHTIDVTAYMLCVNASPVRVLV</sequence>
<feature type="compositionally biased region" description="Low complexity" evidence="1">
    <location>
        <begin position="116"/>
        <end position="126"/>
    </location>
</feature>
<dbReference type="Proteomes" id="UP000837857">
    <property type="component" value="Chromosome 10"/>
</dbReference>
<feature type="non-terminal residue" evidence="3">
    <location>
        <position position="180"/>
    </location>
</feature>
<evidence type="ECO:0000313" key="3">
    <source>
        <dbReference type="EMBL" id="CAH2037168.1"/>
    </source>
</evidence>
<reference evidence="3" key="1">
    <citation type="submission" date="2022-03" db="EMBL/GenBank/DDBJ databases">
        <authorList>
            <person name="Martin H S."/>
        </authorList>
    </citation>
    <scope>NUCLEOTIDE SEQUENCE</scope>
</reference>
<organism evidence="3 4">
    <name type="scientific">Iphiclides podalirius</name>
    <name type="common">scarce swallowtail</name>
    <dbReference type="NCBI Taxonomy" id="110791"/>
    <lineage>
        <taxon>Eukaryota</taxon>
        <taxon>Metazoa</taxon>
        <taxon>Ecdysozoa</taxon>
        <taxon>Arthropoda</taxon>
        <taxon>Hexapoda</taxon>
        <taxon>Insecta</taxon>
        <taxon>Pterygota</taxon>
        <taxon>Neoptera</taxon>
        <taxon>Endopterygota</taxon>
        <taxon>Lepidoptera</taxon>
        <taxon>Glossata</taxon>
        <taxon>Ditrysia</taxon>
        <taxon>Papilionoidea</taxon>
        <taxon>Papilionidae</taxon>
        <taxon>Papilioninae</taxon>
        <taxon>Iphiclides</taxon>
    </lineage>
</organism>
<keyword evidence="4" id="KW-1185">Reference proteome</keyword>
<feature type="compositionally biased region" description="Basic residues" evidence="1">
    <location>
        <begin position="71"/>
        <end position="81"/>
    </location>
</feature>
<gene>
    <name evidence="3" type="ORF">IPOD504_LOCUS1053</name>
</gene>
<feature type="region of interest" description="Disordered" evidence="1">
    <location>
        <begin position="67"/>
        <end position="138"/>
    </location>
</feature>
<evidence type="ECO:0000313" key="4">
    <source>
        <dbReference type="Proteomes" id="UP000837857"/>
    </source>
</evidence>
<evidence type="ECO:0000256" key="2">
    <source>
        <dbReference type="SAM" id="SignalP"/>
    </source>
</evidence>
<feature type="compositionally biased region" description="Basic residues" evidence="1">
    <location>
        <begin position="127"/>
        <end position="138"/>
    </location>
</feature>
<keyword evidence="2" id="KW-0732">Signal</keyword>